<dbReference type="Pfam" id="PF04749">
    <property type="entry name" value="PLAC8"/>
    <property type="match status" value="1"/>
</dbReference>
<dbReference type="AlphaFoldDB" id="A0A3B4BFN1"/>
<organism evidence="2 3">
    <name type="scientific">Periophthalmus magnuspinnatus</name>
    <dbReference type="NCBI Taxonomy" id="409849"/>
    <lineage>
        <taxon>Eukaryota</taxon>
        <taxon>Metazoa</taxon>
        <taxon>Chordata</taxon>
        <taxon>Craniata</taxon>
        <taxon>Vertebrata</taxon>
        <taxon>Euteleostomi</taxon>
        <taxon>Actinopterygii</taxon>
        <taxon>Neopterygii</taxon>
        <taxon>Teleostei</taxon>
        <taxon>Neoteleostei</taxon>
        <taxon>Acanthomorphata</taxon>
        <taxon>Gobiaria</taxon>
        <taxon>Gobiiformes</taxon>
        <taxon>Gobioidei</taxon>
        <taxon>Gobiidae</taxon>
        <taxon>Oxudercinae</taxon>
        <taxon>Periophthalmus</taxon>
    </lineage>
</organism>
<protein>
    <recommendedName>
        <fullName evidence="4">Plac8 onzin related protein 6</fullName>
    </recommendedName>
</protein>
<keyword evidence="3" id="KW-1185">Reference proteome</keyword>
<accession>A0A3B4BFN1</accession>
<evidence type="ECO:0008006" key="4">
    <source>
        <dbReference type="Google" id="ProtNLM"/>
    </source>
</evidence>
<comment type="similarity">
    <text evidence="1">Belongs to the cornifelin family.</text>
</comment>
<reference evidence="2" key="1">
    <citation type="submission" date="2025-08" db="UniProtKB">
        <authorList>
            <consortium name="Ensembl"/>
        </authorList>
    </citation>
    <scope>IDENTIFICATION</scope>
</reference>
<evidence type="ECO:0000256" key="1">
    <source>
        <dbReference type="ARBA" id="ARBA00009024"/>
    </source>
</evidence>
<evidence type="ECO:0000313" key="3">
    <source>
        <dbReference type="Proteomes" id="UP000261520"/>
    </source>
</evidence>
<reference evidence="2" key="2">
    <citation type="submission" date="2025-09" db="UniProtKB">
        <authorList>
            <consortium name="Ensembl"/>
        </authorList>
    </citation>
    <scope>IDENTIFICATION</scope>
</reference>
<name>A0A3B4BFN1_9GOBI</name>
<evidence type="ECO:0000313" key="2">
    <source>
        <dbReference type="Ensembl" id="ENSPMGP00000027239.1"/>
    </source>
</evidence>
<dbReference type="Ensembl" id="ENSPMGT00000029021.1">
    <property type="protein sequence ID" value="ENSPMGP00000027239.1"/>
    <property type="gene ID" value="ENSPMGG00000021990.1"/>
</dbReference>
<dbReference type="NCBIfam" id="TIGR01571">
    <property type="entry name" value="A_thal_Cys_rich"/>
    <property type="match status" value="1"/>
</dbReference>
<dbReference type="InterPro" id="IPR006461">
    <property type="entry name" value="PLAC_motif_containing"/>
</dbReference>
<dbReference type="PANTHER" id="PTHR15907">
    <property type="entry name" value="DUF614 FAMILY PROTEIN-RELATED"/>
    <property type="match status" value="1"/>
</dbReference>
<sequence>MSTIPPLSSGDVHPQCITEEGLWSTALMDCFEDAATCCYGFWCCPCLSCTVSGRLQQPYCLPLCDLPCLPPAGLALRLTMRNKYKIKGTICRDICTSCFCVWCSWCQLHRELRAQDKGPITVNVTNVVHAQPVPMMMVNQNVR</sequence>
<dbReference type="Proteomes" id="UP000261520">
    <property type="component" value="Unplaced"/>
</dbReference>
<proteinExistence type="inferred from homology"/>